<evidence type="ECO:0000256" key="6">
    <source>
        <dbReference type="SAM" id="Phobius"/>
    </source>
</evidence>
<dbReference type="GO" id="GO:0016020">
    <property type="term" value="C:membrane"/>
    <property type="evidence" value="ECO:0007669"/>
    <property type="project" value="UniProtKB-SubCell"/>
</dbReference>
<comment type="similarity">
    <text evidence="2">Belongs to the TerC family.</text>
</comment>
<feature type="transmembrane region" description="Helical" evidence="6">
    <location>
        <begin position="152"/>
        <end position="175"/>
    </location>
</feature>
<evidence type="ECO:0000313" key="8">
    <source>
        <dbReference type="Proteomes" id="UP000319432"/>
    </source>
</evidence>
<reference evidence="7 8" key="1">
    <citation type="submission" date="2018-11" db="EMBL/GenBank/DDBJ databases">
        <title>Phylogenetic determinants of toxin gene distribution in genomes of Brevibacillus laterosporus.</title>
        <authorList>
            <person name="Glare T.R."/>
            <person name="Durrant A."/>
            <person name="Berry C."/>
            <person name="Palma L."/>
            <person name="Ormskirk M."/>
            <person name="Cox M.O."/>
        </authorList>
    </citation>
    <scope>NUCLEOTIDE SEQUENCE [LARGE SCALE GENOMIC DNA]</scope>
    <source>
        <strain evidence="7 8">1821L</strain>
    </source>
</reference>
<keyword evidence="3 6" id="KW-0812">Transmembrane</keyword>
<evidence type="ECO:0000313" key="7">
    <source>
        <dbReference type="EMBL" id="QDX95591.1"/>
    </source>
</evidence>
<protein>
    <submittedName>
        <fullName evidence="7">TerC family protein</fullName>
    </submittedName>
</protein>
<dbReference type="EMBL" id="CP033464">
    <property type="protein sequence ID" value="QDX95591.1"/>
    <property type="molecule type" value="Genomic_DNA"/>
</dbReference>
<feature type="transmembrane region" description="Helical" evidence="6">
    <location>
        <begin position="63"/>
        <end position="84"/>
    </location>
</feature>
<dbReference type="Proteomes" id="UP000319432">
    <property type="component" value="Chromosome"/>
</dbReference>
<sequence>MWTTSNRIDTAPDAHTKWGETMDTNTLLALFHIFIIDVVLSGDNAVVIGLACRGLPPIERKKAILYGTLGAVLLRVLLTIVATWMLAIPLVKAVGGVMLLYIALKLLGGEEDTSEVHVSKNSGQAIKTIILADFIMSLDNVLAVGGAANGNIILVIIGLALSIPLLMFGSSLIANLLDRYPILLYVGTGILAYTAVNMFLGDPFVLDKIASNLIIPPQVISGMVVIVVLLLGKWRSRRT</sequence>
<dbReference type="InterPro" id="IPR005496">
    <property type="entry name" value="Integral_membrane_TerC"/>
</dbReference>
<keyword evidence="5 6" id="KW-0472">Membrane</keyword>
<feature type="transmembrane region" description="Helical" evidence="6">
    <location>
        <begin position="27"/>
        <end position="51"/>
    </location>
</feature>
<feature type="transmembrane region" description="Helical" evidence="6">
    <location>
        <begin position="182"/>
        <end position="201"/>
    </location>
</feature>
<evidence type="ECO:0000256" key="4">
    <source>
        <dbReference type="ARBA" id="ARBA00022989"/>
    </source>
</evidence>
<dbReference type="OrthoDB" id="5295733at2"/>
<evidence type="ECO:0000256" key="2">
    <source>
        <dbReference type="ARBA" id="ARBA00007511"/>
    </source>
</evidence>
<evidence type="ECO:0000256" key="5">
    <source>
        <dbReference type="ARBA" id="ARBA00023136"/>
    </source>
</evidence>
<dbReference type="PANTHER" id="PTHR30238">
    <property type="entry name" value="MEMBRANE BOUND PREDICTED REDOX MODULATOR"/>
    <property type="match status" value="1"/>
</dbReference>
<accession>A0A518VF20</accession>
<feature type="transmembrane region" description="Helical" evidence="6">
    <location>
        <begin position="213"/>
        <end position="232"/>
    </location>
</feature>
<dbReference type="PANTHER" id="PTHR30238:SF4">
    <property type="entry name" value="SLL1022 PROTEIN"/>
    <property type="match status" value="1"/>
</dbReference>
<keyword evidence="8" id="KW-1185">Reference proteome</keyword>
<keyword evidence="4 6" id="KW-1133">Transmembrane helix</keyword>
<dbReference type="Pfam" id="PF03741">
    <property type="entry name" value="TerC"/>
    <property type="match status" value="1"/>
</dbReference>
<organism evidence="7 8">
    <name type="scientific">Brevibacillus laterosporus</name>
    <name type="common">Bacillus laterosporus</name>
    <dbReference type="NCBI Taxonomy" id="1465"/>
    <lineage>
        <taxon>Bacteria</taxon>
        <taxon>Bacillati</taxon>
        <taxon>Bacillota</taxon>
        <taxon>Bacilli</taxon>
        <taxon>Bacillales</taxon>
        <taxon>Paenibacillaceae</taxon>
        <taxon>Brevibacillus</taxon>
    </lineage>
</organism>
<evidence type="ECO:0000256" key="3">
    <source>
        <dbReference type="ARBA" id="ARBA00022692"/>
    </source>
</evidence>
<dbReference type="NCBIfam" id="TIGR03717">
    <property type="entry name" value="R_switched_YjbE"/>
    <property type="match status" value="1"/>
</dbReference>
<evidence type="ECO:0000256" key="1">
    <source>
        <dbReference type="ARBA" id="ARBA00004141"/>
    </source>
</evidence>
<dbReference type="InterPro" id="IPR022301">
    <property type="entry name" value="Integral_membrane_YjbE"/>
</dbReference>
<proteinExistence type="inferred from homology"/>
<dbReference type="AlphaFoldDB" id="A0A518VF20"/>
<name>A0A518VF20_BRELA</name>
<gene>
    <name evidence="7" type="ORF">EEL30_26955</name>
</gene>
<comment type="subcellular location">
    <subcellularLocation>
        <location evidence="1">Membrane</location>
        <topology evidence="1">Multi-pass membrane protein</topology>
    </subcellularLocation>
</comment>